<evidence type="ECO:0000313" key="2">
    <source>
        <dbReference type="Proteomes" id="UP001162501"/>
    </source>
</evidence>
<organism evidence="1 2">
    <name type="scientific">Rangifer tarandus platyrhynchus</name>
    <name type="common">Svalbard reindeer</name>
    <dbReference type="NCBI Taxonomy" id="3082113"/>
    <lineage>
        <taxon>Eukaryota</taxon>
        <taxon>Metazoa</taxon>
        <taxon>Chordata</taxon>
        <taxon>Craniata</taxon>
        <taxon>Vertebrata</taxon>
        <taxon>Euteleostomi</taxon>
        <taxon>Mammalia</taxon>
        <taxon>Eutheria</taxon>
        <taxon>Laurasiatheria</taxon>
        <taxon>Artiodactyla</taxon>
        <taxon>Ruminantia</taxon>
        <taxon>Pecora</taxon>
        <taxon>Cervidae</taxon>
        <taxon>Odocoileinae</taxon>
        <taxon>Rangifer</taxon>
    </lineage>
</organism>
<proteinExistence type="predicted"/>
<reference evidence="1" key="2">
    <citation type="submission" date="2025-03" db="EMBL/GenBank/DDBJ databases">
        <authorList>
            <consortium name="ELIXIR-Norway"/>
            <consortium name="Elixir Norway"/>
        </authorList>
    </citation>
    <scope>NUCLEOTIDE SEQUENCE</scope>
</reference>
<dbReference type="Proteomes" id="UP001162501">
    <property type="component" value="Chromosome 16"/>
</dbReference>
<evidence type="ECO:0000313" key="1">
    <source>
        <dbReference type="EMBL" id="CAM9714384.1"/>
    </source>
</evidence>
<dbReference type="EMBL" id="OX596100">
    <property type="protein sequence ID" value="CAM9714384.1"/>
    <property type="molecule type" value="Genomic_DNA"/>
</dbReference>
<gene>
    <name evidence="1" type="ORF">MRATA1EN22A_LOCUS6409</name>
</gene>
<name>A0AC59YIM8_RANTA</name>
<protein>
    <submittedName>
        <fullName evidence="1">Uncharacterized protein</fullName>
    </submittedName>
</protein>
<sequence>MSQAPTPAPAPSPGPVWLPQTQRLTPDGVLSLPALRAPGTRGACGWDSLVPRGFAAPTRGQRPLGPRPTGACPSPEAPEKGAPADCALFTAGGAGGAGGAGEREPAGKCNSATSRPPGAGAELRAPEPPAPSRGSAGPRARGRDAAWGARTPQVAVDATSLREVKANAYTQIELFGLGADEGPKRVAGVGFPDSPRGTSCETSQVSGPTCLDESRPCGLCTLGLQPSPIARLCPAGSTKASPGAQAPNLGVGSPALPWASPEGHRQM</sequence>
<reference evidence="1" key="1">
    <citation type="submission" date="2023-05" db="EMBL/GenBank/DDBJ databases">
        <authorList>
            <consortium name="ELIXIR-Norway"/>
        </authorList>
    </citation>
    <scope>NUCLEOTIDE SEQUENCE</scope>
</reference>
<accession>A0AC59YIM8</accession>